<gene>
    <name evidence="8" type="ORF">OLC1_LOCUS22757</name>
</gene>
<dbReference type="Gene3D" id="3.40.640.10">
    <property type="entry name" value="Type I PLP-dependent aspartate aminotransferase-like (Major domain)"/>
    <property type="match status" value="1"/>
</dbReference>
<dbReference type="SUPFAM" id="SSF53383">
    <property type="entry name" value="PLP-dependent transferases"/>
    <property type="match status" value="1"/>
</dbReference>
<evidence type="ECO:0000259" key="6">
    <source>
        <dbReference type="Pfam" id="PF04863"/>
    </source>
</evidence>
<reference evidence="8" key="1">
    <citation type="submission" date="2023-03" db="EMBL/GenBank/DDBJ databases">
        <authorList>
            <person name="Julca I."/>
        </authorList>
    </citation>
    <scope>NUCLEOTIDE SEQUENCE</scope>
</reference>
<keyword evidence="5" id="KW-0472">Membrane</keyword>
<feature type="transmembrane region" description="Helical" evidence="5">
    <location>
        <begin position="7"/>
        <end position="26"/>
    </location>
</feature>
<dbReference type="GO" id="GO:0006520">
    <property type="term" value="P:amino acid metabolic process"/>
    <property type="evidence" value="ECO:0007669"/>
    <property type="project" value="TreeGrafter"/>
</dbReference>
<evidence type="ECO:0000256" key="1">
    <source>
        <dbReference type="ARBA" id="ARBA00001933"/>
    </source>
</evidence>
<keyword evidence="3" id="KW-0032">Aminotransferase</keyword>
<keyword evidence="3" id="KW-0808">Transferase</keyword>
<organism evidence="8 9">
    <name type="scientific">Oldenlandia corymbosa var. corymbosa</name>
    <dbReference type="NCBI Taxonomy" id="529605"/>
    <lineage>
        <taxon>Eukaryota</taxon>
        <taxon>Viridiplantae</taxon>
        <taxon>Streptophyta</taxon>
        <taxon>Embryophyta</taxon>
        <taxon>Tracheophyta</taxon>
        <taxon>Spermatophyta</taxon>
        <taxon>Magnoliopsida</taxon>
        <taxon>eudicotyledons</taxon>
        <taxon>Gunneridae</taxon>
        <taxon>Pentapetalae</taxon>
        <taxon>asterids</taxon>
        <taxon>lamiids</taxon>
        <taxon>Gentianales</taxon>
        <taxon>Rubiaceae</taxon>
        <taxon>Rubioideae</taxon>
        <taxon>Spermacoceae</taxon>
        <taxon>Hedyotis-Oldenlandia complex</taxon>
        <taxon>Oldenlandia</taxon>
    </lineage>
</organism>
<comment type="similarity">
    <text evidence="2">Belongs to the alliinase family.</text>
</comment>
<dbReference type="InterPro" id="IPR015421">
    <property type="entry name" value="PyrdxlP-dep_Trfase_major"/>
</dbReference>
<protein>
    <submittedName>
        <fullName evidence="8">OLC1v1017625C1</fullName>
    </submittedName>
</protein>
<dbReference type="Gene3D" id="2.10.25.30">
    <property type="entry name" value="EGF-like, alliinase"/>
    <property type="match status" value="1"/>
</dbReference>
<evidence type="ECO:0000313" key="8">
    <source>
        <dbReference type="EMBL" id="CAI9116472.1"/>
    </source>
</evidence>
<evidence type="ECO:0000313" key="9">
    <source>
        <dbReference type="Proteomes" id="UP001161247"/>
    </source>
</evidence>
<name>A0AAV1E9X7_OLDCO</name>
<dbReference type="Pfam" id="PF04864">
    <property type="entry name" value="Alliinase_C"/>
    <property type="match status" value="1"/>
</dbReference>
<dbReference type="AlphaFoldDB" id="A0AAV1E9X7"/>
<dbReference type="InterPro" id="IPR015422">
    <property type="entry name" value="PyrdxlP-dep_Trfase_small"/>
</dbReference>
<dbReference type="InterPro" id="IPR006947">
    <property type="entry name" value="EGF_alliinase"/>
</dbReference>
<dbReference type="PANTHER" id="PTHR43795">
    <property type="entry name" value="BIFUNCTIONAL ASPARTATE AMINOTRANSFERASE AND GLUTAMATE/ASPARTATE-PREPHENATE AMINOTRANSFERASE-RELATED"/>
    <property type="match status" value="1"/>
</dbReference>
<dbReference type="GO" id="GO:0008483">
    <property type="term" value="F:transaminase activity"/>
    <property type="evidence" value="ECO:0007669"/>
    <property type="project" value="UniProtKB-KW"/>
</dbReference>
<feature type="domain" description="Alliinase EGF-like" evidence="6">
    <location>
        <begin position="40"/>
        <end position="93"/>
    </location>
</feature>
<evidence type="ECO:0000259" key="7">
    <source>
        <dbReference type="Pfam" id="PF04864"/>
    </source>
</evidence>
<evidence type="ECO:0000256" key="5">
    <source>
        <dbReference type="SAM" id="Phobius"/>
    </source>
</evidence>
<sequence length="476" mass="53751">MAKIPNSAYYGVCFLASIILNIFLITNPNKGRWNNQLKGWSDGAASEAEAVASIQCSGHGRAYVDGLKVDGKPVCECNLCFQGPYCSEFVPDCPADADRHDPLFLEPFWMRHAASSALLVAGWHRMSYVFPDQTYVSEELENYIRKLHAIAKNAVTDGKYIAFGCGSTQLINAAVFALSSQNSSSPSRVVALTPYYPLYKSQTDYFQTAHFEFGGDASLMKNNSDASQLIEFVTSPNNPDCQLRKGVLQGPYVRTVYDHAYYWPHFTAIPAPADEDVMIFTLSKLTGHAGSRLGVFAYPQLYYNPSFVFARWAIIKDKDVFDRMVTYVTSAELGVSKDTQLRALKLLKVLTKEGNGREIFDYGFKTMMERWKRLSQTLSSSTRFSLQEISPNYCNFYDKVRDPSPAYAWLKCENEEDTDCTKVLRAANIIGRPGSLFNVENRYVRLSILRRQDDFELLLYRINKLVKMDVKTGQSM</sequence>
<dbReference type="InterPro" id="IPR006948">
    <property type="entry name" value="Alliinase_C"/>
</dbReference>
<dbReference type="GO" id="GO:0016846">
    <property type="term" value="F:carbon-sulfur lyase activity"/>
    <property type="evidence" value="ECO:0007669"/>
    <property type="project" value="InterPro"/>
</dbReference>
<keyword evidence="9" id="KW-1185">Reference proteome</keyword>
<accession>A0AAV1E9X7</accession>
<keyword evidence="4" id="KW-0663">Pyridoxal phosphate</keyword>
<keyword evidence="5" id="KW-1133">Transmembrane helix</keyword>
<dbReference type="Gene3D" id="3.90.1150.10">
    <property type="entry name" value="Aspartate Aminotransferase, domain 1"/>
    <property type="match status" value="1"/>
</dbReference>
<dbReference type="EMBL" id="OX459125">
    <property type="protein sequence ID" value="CAI9116472.1"/>
    <property type="molecule type" value="Genomic_DNA"/>
</dbReference>
<evidence type="ECO:0000256" key="4">
    <source>
        <dbReference type="ARBA" id="ARBA00022898"/>
    </source>
</evidence>
<comment type="cofactor">
    <cofactor evidence="1">
        <name>pyridoxal 5'-phosphate</name>
        <dbReference type="ChEBI" id="CHEBI:597326"/>
    </cofactor>
</comment>
<dbReference type="InterPro" id="IPR037029">
    <property type="entry name" value="Alliinase_N_sf"/>
</dbReference>
<dbReference type="PANTHER" id="PTHR43795:SF20">
    <property type="entry name" value="TRYPTOPHAN AMINOTRANSFERASE-RELATED PROTEIN 3"/>
    <property type="match status" value="1"/>
</dbReference>
<evidence type="ECO:0000256" key="3">
    <source>
        <dbReference type="ARBA" id="ARBA00022576"/>
    </source>
</evidence>
<dbReference type="Proteomes" id="UP001161247">
    <property type="component" value="Chromosome 8"/>
</dbReference>
<dbReference type="InterPro" id="IPR050478">
    <property type="entry name" value="Ethylene_sulfur-biosynth"/>
</dbReference>
<dbReference type="InterPro" id="IPR015424">
    <property type="entry name" value="PyrdxlP-dep_Trfase"/>
</dbReference>
<keyword evidence="5" id="KW-0812">Transmembrane</keyword>
<feature type="domain" description="Alliinase C-terminal" evidence="7">
    <location>
        <begin position="95"/>
        <end position="466"/>
    </location>
</feature>
<proteinExistence type="inferred from homology"/>
<dbReference type="Pfam" id="PF04863">
    <property type="entry name" value="EGF_alliinase"/>
    <property type="match status" value="1"/>
</dbReference>
<evidence type="ECO:0000256" key="2">
    <source>
        <dbReference type="ARBA" id="ARBA00006312"/>
    </source>
</evidence>